<accession>A0A2G5HAC7</accession>
<evidence type="ECO:0000256" key="2">
    <source>
        <dbReference type="ARBA" id="ARBA00004123"/>
    </source>
</evidence>
<evidence type="ECO:0000256" key="13">
    <source>
        <dbReference type="ARBA" id="ARBA00023242"/>
    </source>
</evidence>
<dbReference type="GO" id="GO:0051880">
    <property type="term" value="F:G-quadruplex DNA binding"/>
    <property type="evidence" value="ECO:0007669"/>
    <property type="project" value="TreeGrafter"/>
</dbReference>
<keyword evidence="13" id="KW-0539">Nucleus</keyword>
<evidence type="ECO:0000256" key="11">
    <source>
        <dbReference type="ARBA" id="ARBA00023054"/>
    </source>
</evidence>
<organism evidence="18 20">
    <name type="scientific">Cercospora beticola</name>
    <name type="common">Sugarbeet leaf spot fungus</name>
    <dbReference type="NCBI Taxonomy" id="122368"/>
    <lineage>
        <taxon>Eukaryota</taxon>
        <taxon>Fungi</taxon>
        <taxon>Dikarya</taxon>
        <taxon>Ascomycota</taxon>
        <taxon>Pezizomycotina</taxon>
        <taxon>Dothideomycetes</taxon>
        <taxon>Dothideomycetidae</taxon>
        <taxon>Mycosphaerellales</taxon>
        <taxon>Mycosphaerellaceae</taxon>
        <taxon>Cercospora</taxon>
    </lineage>
</organism>
<comment type="cofactor">
    <cofactor evidence="1">
        <name>Zn(2+)</name>
        <dbReference type="ChEBI" id="CHEBI:29105"/>
    </cofactor>
</comment>
<dbReference type="Pfam" id="PF13476">
    <property type="entry name" value="AAA_23"/>
    <property type="match status" value="1"/>
</dbReference>
<dbReference type="GO" id="GO:0016887">
    <property type="term" value="F:ATP hydrolysis activity"/>
    <property type="evidence" value="ECO:0007669"/>
    <property type="project" value="InterPro"/>
</dbReference>
<feature type="coiled-coil region" evidence="15">
    <location>
        <begin position="205"/>
        <end position="260"/>
    </location>
</feature>
<dbReference type="InterPro" id="IPR004584">
    <property type="entry name" value="Rad50_eukaryotes"/>
</dbReference>
<proteinExistence type="inferred from homology"/>
<keyword evidence="6" id="KW-0158">Chromosome</keyword>
<dbReference type="Proteomes" id="UP000230605">
    <property type="component" value="Chromosome 5"/>
</dbReference>
<reference evidence="19 21" key="2">
    <citation type="submission" date="2023-09" db="EMBL/GenBank/DDBJ databases">
        <title>Complete-Gapless Cercospora beticola genome.</title>
        <authorList>
            <person name="Wyatt N.A."/>
            <person name="Spanner R.E."/>
            <person name="Bolton M.D."/>
        </authorList>
    </citation>
    <scope>NUCLEOTIDE SEQUENCE [LARGE SCALE GENOMIC DNA]</scope>
    <source>
        <strain evidence="19">Cb09-40</strain>
    </source>
</reference>
<feature type="coiled-coil region" evidence="15">
    <location>
        <begin position="393"/>
        <end position="431"/>
    </location>
</feature>
<dbReference type="GO" id="GO:0007004">
    <property type="term" value="P:telomere maintenance via telomerase"/>
    <property type="evidence" value="ECO:0007669"/>
    <property type="project" value="TreeGrafter"/>
</dbReference>
<keyword evidence="21" id="KW-1185">Reference proteome</keyword>
<dbReference type="SUPFAM" id="SSF52540">
    <property type="entry name" value="P-loop containing nucleoside triphosphate hydrolases"/>
    <property type="match status" value="2"/>
</dbReference>
<name>A0A2G5HAC7_CERBT</name>
<sequence>MSKIQKLSICGIRSFDHKNTIAIEFKAPLTLIVGVNGSGKTTIIECLKYVTAGELPPNCANGQSFVHDPKMSGEKEVMAQVKLLFTSIEGHRMVCARSMSVTVKKDSRTFKTLEGSLRMQKGGERNVISSRVFEMNSIMPRMLGVSKAVLENVIFCHQESSLWPMSPPKDLKVIFDTIFEAYKYTKAIENIKILQKNKRQELVVLKQGEDHAKADNEKAKKLKQQEERLRRQCNALHEQNAEFEEKIREAQRQWEAVNNELGQVNLIVGELTGKRIERQTKDESVKILRENLVEMNESEADLQKMLGEHAERIEVYKQELVDKKELYGEKEDELTTARKQQSLRERECGSFEAEKSSNERQVDNRNRMIQDAARTHGIYGFEDVDDTTAAAFMREITKKARDQQTEFERHRAEQVEKVQEQQKVLTSLNEQLSGLRSSKTAYRQQVESHDRKISSIQQSKNDLPADEGSKVTLESQLRDVQEKLQSAKSDLANATWDAEIEQATAAIRRLEEAREKLDNEQHEAVQRAGDSAQLDYVQKELKGGEQSLATIIKAHQESLDAVVGEGWTPKTLDTAFQRALDKSMVEVKEAQSQRDASVRQYDAISATFNERNNSLKEKQDEIKKAEQMIKQLANCTPQEYLEVVEGLEEDCDSLKRESASFQRVQEYLQSCISDAKKKHVCRTCARSVDANELETLLKTVKDQQKKYVDSEQNEKNLKECLQELEDAKKASSFVDTWERITEKEIPQLKEQVSQAEKSRANLSEQVNGEEAIVKDKESKQRDINSHKKTIERIVGLSQQIVSFEKQIKELAAKQESAGLSRGLEAIQSDVKSNDVQRKAHLSAQTEATNNRDRKRAAINALELEASKATGALRQAEYNLKQKQALDEQEQEHRASKADAQKNIRDIDLQLEARSSELEQQQEKYADITRRGDEADREQQEKANKLNTTVNKLNAIVQDIKAYHDRGGDDQLAQAKEAQHAAEADVARILSEQRKVAQNIKELEQQATRYADSKREIADNLRFRRDLEQLKAVEAEIAVLEARGAEADAERLNAKARRWQDKRNDLAADQAGVIGELKGLDRELVEATDLYNSEYKESGKNYQTAHILVETTKAAINDLGLYWNALDKAIMKFHTLKMEEINRIIDELWRRTYMGTDVDTVLIRSENVDGTTRGNKSYNYRVVMVKQDTEMDMRGRCSAGQKVLASIIIRLALADVFGHSCGMIALDEPTTNLDADNIRALAQSLSEIIKIRRAQSNFQLIVITHDEEFLTQMNCGDYTDDYWRVYRDENQNTVIDKQNISAVL</sequence>
<reference evidence="18 20" key="1">
    <citation type="submission" date="2015-10" db="EMBL/GenBank/DDBJ databases">
        <title>The cercosporin biosynthetic gene cluster was horizontally transferred to several fungal lineages and shown to be expanded in Cercospora beticola based on microsynteny with recipient genomes.</title>
        <authorList>
            <person name="De Jonge R."/>
            <person name="Ebert M.K."/>
            <person name="Suttle J.C."/>
            <person name="Jurick Ii W.M."/>
            <person name="Secor G.A."/>
            <person name="Thomma B.P."/>
            <person name="Van De Peer Y."/>
            <person name="Bolton M.D."/>
        </authorList>
    </citation>
    <scope>NUCLEOTIDE SEQUENCE [LARGE SCALE GENOMIC DNA]</scope>
    <source>
        <strain evidence="18 20">09-40</strain>
    </source>
</reference>
<feature type="region of interest" description="Disordered" evidence="16">
    <location>
        <begin position="882"/>
        <end position="902"/>
    </location>
</feature>
<evidence type="ECO:0000256" key="3">
    <source>
        <dbReference type="ARBA" id="ARBA00004286"/>
    </source>
</evidence>
<feature type="region of interest" description="Disordered" evidence="16">
    <location>
        <begin position="759"/>
        <end position="784"/>
    </location>
</feature>
<evidence type="ECO:0000256" key="15">
    <source>
        <dbReference type="SAM" id="Coils"/>
    </source>
</evidence>
<evidence type="ECO:0000256" key="6">
    <source>
        <dbReference type="ARBA" id="ARBA00022454"/>
    </source>
</evidence>
<feature type="coiled-coil region" evidence="15">
    <location>
        <begin position="470"/>
        <end position="527"/>
    </location>
</feature>
<feature type="region of interest" description="Disordered" evidence="16">
    <location>
        <begin position="915"/>
        <end position="941"/>
    </location>
</feature>
<feature type="compositionally biased region" description="Basic and acidic residues" evidence="16">
    <location>
        <begin position="890"/>
        <end position="902"/>
    </location>
</feature>
<feature type="region of interest" description="Disordered" evidence="16">
    <location>
        <begin position="331"/>
        <end position="365"/>
    </location>
</feature>
<dbReference type="EMBL" id="CP134188">
    <property type="protein sequence ID" value="WPB03888.1"/>
    <property type="molecule type" value="Genomic_DNA"/>
</dbReference>
<feature type="domain" description="Rad50/SbcC-type AAA" evidence="17">
    <location>
        <begin position="6"/>
        <end position="236"/>
    </location>
</feature>
<evidence type="ECO:0000256" key="7">
    <source>
        <dbReference type="ARBA" id="ARBA00022723"/>
    </source>
</evidence>
<dbReference type="GO" id="GO:0000794">
    <property type="term" value="C:condensed nuclear chromosome"/>
    <property type="evidence" value="ECO:0007669"/>
    <property type="project" value="TreeGrafter"/>
</dbReference>
<dbReference type="GO" id="GO:0000722">
    <property type="term" value="P:telomere maintenance via recombination"/>
    <property type="evidence" value="ECO:0007669"/>
    <property type="project" value="TreeGrafter"/>
</dbReference>
<dbReference type="PANTHER" id="PTHR18867">
    <property type="entry name" value="RAD50"/>
    <property type="match status" value="1"/>
</dbReference>
<dbReference type="InterPro" id="IPR038729">
    <property type="entry name" value="Rad50/SbcC_AAA"/>
</dbReference>
<gene>
    <name evidence="18" type="ORF">CB0940_07918</name>
    <name evidence="19" type="ORF">RHO25_008532</name>
</gene>
<dbReference type="GO" id="GO:0043047">
    <property type="term" value="F:single-stranded telomeric DNA binding"/>
    <property type="evidence" value="ECO:0007669"/>
    <property type="project" value="TreeGrafter"/>
</dbReference>
<evidence type="ECO:0000256" key="16">
    <source>
        <dbReference type="SAM" id="MobiDB-lite"/>
    </source>
</evidence>
<evidence type="ECO:0000256" key="9">
    <source>
        <dbReference type="ARBA" id="ARBA00022801"/>
    </source>
</evidence>
<evidence type="ECO:0000313" key="19">
    <source>
        <dbReference type="EMBL" id="WPB03888.1"/>
    </source>
</evidence>
<keyword evidence="9" id="KW-0378">Hydrolase</keyword>
<feature type="region of interest" description="Disordered" evidence="16">
    <location>
        <begin position="434"/>
        <end position="470"/>
    </location>
</feature>
<dbReference type="GO" id="GO:0003691">
    <property type="term" value="F:double-stranded telomeric DNA binding"/>
    <property type="evidence" value="ECO:0007669"/>
    <property type="project" value="TreeGrafter"/>
</dbReference>
<evidence type="ECO:0000313" key="20">
    <source>
        <dbReference type="Proteomes" id="UP000230605"/>
    </source>
</evidence>
<keyword evidence="11 15" id="KW-0175">Coiled coil</keyword>
<dbReference type="FunFam" id="3.40.50.300:FF:000947">
    <property type="entry name" value="DNA repair protein RAD50"/>
    <property type="match status" value="1"/>
</dbReference>
<feature type="compositionally biased region" description="Polar residues" evidence="16">
    <location>
        <begin position="434"/>
        <end position="445"/>
    </location>
</feature>
<dbReference type="Pfam" id="PF13558">
    <property type="entry name" value="SbcC_Walker_B"/>
    <property type="match status" value="1"/>
</dbReference>
<evidence type="ECO:0000256" key="10">
    <source>
        <dbReference type="ARBA" id="ARBA00022833"/>
    </source>
</evidence>
<comment type="catalytic activity">
    <reaction evidence="14">
        <text>ATP + H2O = ADP + phosphate + H(+)</text>
        <dbReference type="Rhea" id="RHEA:13065"/>
        <dbReference type="ChEBI" id="CHEBI:15377"/>
        <dbReference type="ChEBI" id="CHEBI:15378"/>
        <dbReference type="ChEBI" id="CHEBI:30616"/>
        <dbReference type="ChEBI" id="CHEBI:43474"/>
        <dbReference type="ChEBI" id="CHEBI:456216"/>
    </reaction>
</comment>
<evidence type="ECO:0000313" key="21">
    <source>
        <dbReference type="Proteomes" id="UP001302367"/>
    </source>
</evidence>
<feature type="coiled-coil region" evidence="15">
    <location>
        <begin position="985"/>
        <end position="1068"/>
    </location>
</feature>
<evidence type="ECO:0000256" key="4">
    <source>
        <dbReference type="ARBA" id="ARBA00009439"/>
    </source>
</evidence>
<evidence type="ECO:0000313" key="18">
    <source>
        <dbReference type="EMBL" id="PIA89490.1"/>
    </source>
</evidence>
<dbReference type="NCBIfam" id="TIGR00606">
    <property type="entry name" value="rad50"/>
    <property type="match status" value="1"/>
</dbReference>
<dbReference type="Proteomes" id="UP001302367">
    <property type="component" value="Chromosome 5"/>
</dbReference>
<dbReference type="GO" id="GO:0030870">
    <property type="term" value="C:Mre11 complex"/>
    <property type="evidence" value="ECO:0007669"/>
    <property type="project" value="InterPro"/>
</dbReference>
<evidence type="ECO:0000256" key="14">
    <source>
        <dbReference type="ARBA" id="ARBA00049360"/>
    </source>
</evidence>
<feature type="compositionally biased region" description="Basic and acidic residues" evidence="16">
    <location>
        <begin position="771"/>
        <end position="784"/>
    </location>
</feature>
<evidence type="ECO:0000256" key="8">
    <source>
        <dbReference type="ARBA" id="ARBA00022763"/>
    </source>
</evidence>
<comment type="subcellular location">
    <subcellularLocation>
        <location evidence="3">Chromosome</location>
    </subcellularLocation>
    <subcellularLocation>
        <location evidence="2">Nucleus</location>
    </subcellularLocation>
</comment>
<dbReference type="PANTHER" id="PTHR18867:SF12">
    <property type="entry name" value="DNA REPAIR PROTEIN RAD50"/>
    <property type="match status" value="1"/>
</dbReference>
<keyword evidence="10" id="KW-0862">Zinc</keyword>
<keyword evidence="12" id="KW-0234">DNA repair</keyword>
<keyword evidence="7" id="KW-0479">Metal-binding</keyword>
<evidence type="ECO:0000256" key="1">
    <source>
        <dbReference type="ARBA" id="ARBA00001947"/>
    </source>
</evidence>
<evidence type="ECO:0000256" key="5">
    <source>
        <dbReference type="ARBA" id="ARBA00017893"/>
    </source>
</evidence>
<dbReference type="GO" id="GO:0070192">
    <property type="term" value="P:chromosome organization involved in meiotic cell cycle"/>
    <property type="evidence" value="ECO:0007669"/>
    <property type="project" value="TreeGrafter"/>
</dbReference>
<dbReference type="EMBL" id="LKMD01000108">
    <property type="protein sequence ID" value="PIA89490.1"/>
    <property type="molecule type" value="Genomic_DNA"/>
</dbReference>
<evidence type="ECO:0000256" key="12">
    <source>
        <dbReference type="ARBA" id="ARBA00023204"/>
    </source>
</evidence>
<dbReference type="InterPro" id="IPR027417">
    <property type="entry name" value="P-loop_NTPase"/>
</dbReference>
<dbReference type="OrthoDB" id="18797at2759"/>
<dbReference type="Gene3D" id="3.40.50.300">
    <property type="entry name" value="P-loop containing nucleotide triphosphate hydrolases"/>
    <property type="match status" value="2"/>
</dbReference>
<feature type="coiled-coil region" evidence="15">
    <location>
        <begin position="608"/>
        <end position="664"/>
    </location>
</feature>
<keyword evidence="8" id="KW-0227">DNA damage</keyword>
<dbReference type="GO" id="GO:0006302">
    <property type="term" value="P:double-strand break repair"/>
    <property type="evidence" value="ECO:0007669"/>
    <property type="project" value="InterPro"/>
</dbReference>
<dbReference type="GO" id="GO:0046872">
    <property type="term" value="F:metal ion binding"/>
    <property type="evidence" value="ECO:0007669"/>
    <property type="project" value="UniProtKB-KW"/>
</dbReference>
<dbReference type="FunFam" id="3.40.50.300:FF:001195">
    <property type="entry name" value="DNA repair protein rad50"/>
    <property type="match status" value="1"/>
</dbReference>
<protein>
    <recommendedName>
        <fullName evidence="5">DNA repair protein RAD50</fullName>
    </recommendedName>
</protein>
<comment type="similarity">
    <text evidence="4">Belongs to the SMC family. RAD50 subfamily.</text>
</comment>
<evidence type="ECO:0000259" key="17">
    <source>
        <dbReference type="Pfam" id="PF13476"/>
    </source>
</evidence>